<evidence type="ECO:0000313" key="2">
    <source>
        <dbReference type="Proteomes" id="UP000019804"/>
    </source>
</evidence>
<dbReference type="OrthoDB" id="4456803at2759"/>
<dbReference type="GeneID" id="63701376"/>
<dbReference type="Proteomes" id="UP000019804">
    <property type="component" value="Unassembled WGS sequence"/>
</dbReference>
<accession>A0A017SJC0</accession>
<reference evidence="2" key="1">
    <citation type="journal article" date="2014" name="Nat. Commun.">
        <title>Genomic adaptations of the halophilic Dead Sea filamentous fungus Eurotium rubrum.</title>
        <authorList>
            <person name="Kis-Papo T."/>
            <person name="Weig A.R."/>
            <person name="Riley R."/>
            <person name="Persoh D."/>
            <person name="Salamov A."/>
            <person name="Sun H."/>
            <person name="Lipzen A."/>
            <person name="Wasser S.P."/>
            <person name="Rambold G."/>
            <person name="Grigoriev I.V."/>
            <person name="Nevo E."/>
        </authorList>
    </citation>
    <scope>NUCLEOTIDE SEQUENCE [LARGE SCALE GENOMIC DNA]</scope>
    <source>
        <strain evidence="2">CBS 135680</strain>
    </source>
</reference>
<dbReference type="RefSeq" id="XP_040640103.1">
    <property type="nucleotide sequence ID" value="XM_040786252.1"/>
</dbReference>
<dbReference type="AlphaFoldDB" id="A0A017SJC0"/>
<sequence>MTINQFMTEFTGDRRFGNILSLVRTLDHVRFDNWETEPPVQPFIGCKDATDTELHLRRTGNRGGLTQYLIVKLDERFSHESTMIMQYCMEGEIWAQMLENAEQEFHILGQTDVTDDESKDSSQLFNSVDKGNLDMMTLYTRPEYLDLDGVFHVDILRKIIKRVMANLVIHGVS</sequence>
<evidence type="ECO:0000313" key="1">
    <source>
        <dbReference type="EMBL" id="EYE96415.1"/>
    </source>
</evidence>
<organism evidence="1 2">
    <name type="scientific">Aspergillus ruber (strain CBS 135680)</name>
    <dbReference type="NCBI Taxonomy" id="1388766"/>
    <lineage>
        <taxon>Eukaryota</taxon>
        <taxon>Fungi</taxon>
        <taxon>Dikarya</taxon>
        <taxon>Ascomycota</taxon>
        <taxon>Pezizomycotina</taxon>
        <taxon>Eurotiomycetes</taxon>
        <taxon>Eurotiomycetidae</taxon>
        <taxon>Eurotiales</taxon>
        <taxon>Aspergillaceae</taxon>
        <taxon>Aspergillus</taxon>
        <taxon>Aspergillus subgen. Aspergillus</taxon>
    </lineage>
</organism>
<dbReference type="EMBL" id="KK088418">
    <property type="protein sequence ID" value="EYE96415.1"/>
    <property type="molecule type" value="Genomic_DNA"/>
</dbReference>
<name>A0A017SJC0_ASPRC</name>
<proteinExistence type="predicted"/>
<dbReference type="HOGENOM" id="CLU_1337249_0_0_1"/>
<protein>
    <submittedName>
        <fullName evidence="1">Uncharacterized protein</fullName>
    </submittedName>
</protein>
<gene>
    <name evidence="1" type="ORF">EURHEDRAFT_514290</name>
</gene>
<keyword evidence="2" id="KW-1185">Reference proteome</keyword>